<accession>A0A7N0UGJ3</accession>
<feature type="region of interest" description="Disordered" evidence="4">
    <location>
        <begin position="238"/>
        <end position="265"/>
    </location>
</feature>
<name>A0A7N0UGJ3_KALFE</name>
<evidence type="ECO:0000256" key="1">
    <source>
        <dbReference type="ARBA" id="ARBA00022737"/>
    </source>
</evidence>
<dbReference type="SMART" id="SM00360">
    <property type="entry name" value="RRM"/>
    <property type="match status" value="2"/>
</dbReference>
<dbReference type="PANTHER" id="PTHR24012">
    <property type="entry name" value="RNA BINDING PROTEIN"/>
    <property type="match status" value="1"/>
</dbReference>
<dbReference type="PROSITE" id="PS50102">
    <property type="entry name" value="RRM"/>
    <property type="match status" value="2"/>
</dbReference>
<sequence>MDSNPTANASYYDPPPPGPANFPSIKNCSQYHHYEHHATFSNAPGAHWPDARKRKLHHSNRASFESFAKLYVSQLPRTATEDDIRSVFGQGKILEVVFIKDKRTGRQQGSCFVKFATVAEAERAIRTLHNQYTYPGETESLKVKFADGEHERLGIHGSKLYVNNLHKQATKMEIEELFSKYGDVEDVHVLHDELKNSRGIGFIKFSQRSMAEAAINALNGTYFMKGCDHPLVVRFADPKKPQNGDPRSNSTFRGPTFPPLIHPRRNKLPPTHDVIGGQGLPCHLYQESSHPSTDRVDKVVSPAGILEIHSKDHGLAQLLNEEQGSLQQLNEDRVMLQPQNKELILVQQQSEDQSSLTQQNTDEAFPVKTKCTKSEEQTVGTCADVETVEEPAAHCASPNMPSSLEMISLLDCDWSEHFCPDGHKYYYNSETCESKWEKPVEYASFEKHVLKLIQKETSYSASPSSSSQQVLSSH</sequence>
<dbReference type="SUPFAM" id="SSF51045">
    <property type="entry name" value="WW domain"/>
    <property type="match status" value="1"/>
</dbReference>
<dbReference type="Gramene" id="Kaladp0067s0251.2.v1.1">
    <property type="protein sequence ID" value="Kaladp0067s0251.2.v1.1"/>
    <property type="gene ID" value="Kaladp0067s0251.v1.1"/>
</dbReference>
<dbReference type="GO" id="GO:1990904">
    <property type="term" value="C:ribonucleoprotein complex"/>
    <property type="evidence" value="ECO:0007669"/>
    <property type="project" value="InterPro"/>
</dbReference>
<dbReference type="Gene3D" id="2.20.70.10">
    <property type="match status" value="1"/>
</dbReference>
<dbReference type="GO" id="GO:0003723">
    <property type="term" value="F:RNA binding"/>
    <property type="evidence" value="ECO:0007669"/>
    <property type="project" value="UniProtKB-UniRule"/>
</dbReference>
<dbReference type="InterPro" id="IPR012677">
    <property type="entry name" value="Nucleotide-bd_a/b_plait_sf"/>
</dbReference>
<keyword evidence="2 3" id="KW-0694">RNA-binding</keyword>
<proteinExistence type="predicted"/>
<dbReference type="InterPro" id="IPR035979">
    <property type="entry name" value="RBD_domain_sf"/>
</dbReference>
<dbReference type="InterPro" id="IPR002343">
    <property type="entry name" value="Hud_Sxl_RNA"/>
</dbReference>
<dbReference type="Pfam" id="PF00397">
    <property type="entry name" value="WW"/>
    <property type="match status" value="1"/>
</dbReference>
<dbReference type="InterPro" id="IPR036020">
    <property type="entry name" value="WW_dom_sf"/>
</dbReference>
<evidence type="ECO:0000313" key="7">
    <source>
        <dbReference type="EnsemblPlants" id="Kaladp0067s0251.2.v1.1"/>
    </source>
</evidence>
<dbReference type="SUPFAM" id="SSF54928">
    <property type="entry name" value="RNA-binding domain, RBD"/>
    <property type="match status" value="2"/>
</dbReference>
<evidence type="ECO:0000256" key="4">
    <source>
        <dbReference type="SAM" id="MobiDB-lite"/>
    </source>
</evidence>
<protein>
    <recommendedName>
        <fullName evidence="9">Flowering time control protein FCA</fullName>
    </recommendedName>
</protein>
<dbReference type="AlphaFoldDB" id="A0A7N0UGJ3"/>
<dbReference type="Gene3D" id="3.30.70.330">
    <property type="match status" value="2"/>
</dbReference>
<feature type="domain" description="WW" evidence="5">
    <location>
        <begin position="408"/>
        <end position="441"/>
    </location>
</feature>
<evidence type="ECO:0000256" key="3">
    <source>
        <dbReference type="PROSITE-ProRule" id="PRU00176"/>
    </source>
</evidence>
<feature type="domain" description="RRM" evidence="6">
    <location>
        <begin position="158"/>
        <end position="238"/>
    </location>
</feature>
<dbReference type="PROSITE" id="PS50020">
    <property type="entry name" value="WW_DOMAIN_2"/>
    <property type="match status" value="1"/>
</dbReference>
<dbReference type="Pfam" id="PF00076">
    <property type="entry name" value="RRM_1"/>
    <property type="match status" value="2"/>
</dbReference>
<reference evidence="7" key="1">
    <citation type="submission" date="2021-01" db="UniProtKB">
        <authorList>
            <consortium name="EnsemblPlants"/>
        </authorList>
    </citation>
    <scope>IDENTIFICATION</scope>
</reference>
<evidence type="ECO:0008006" key="9">
    <source>
        <dbReference type="Google" id="ProtNLM"/>
    </source>
</evidence>
<dbReference type="EnsemblPlants" id="Kaladp0067s0251.2.v1.1">
    <property type="protein sequence ID" value="Kaladp0067s0251.2.v1.1"/>
    <property type="gene ID" value="Kaladp0067s0251.v1.1"/>
</dbReference>
<evidence type="ECO:0000259" key="5">
    <source>
        <dbReference type="PROSITE" id="PS50020"/>
    </source>
</evidence>
<dbReference type="InterPro" id="IPR001202">
    <property type="entry name" value="WW_dom"/>
</dbReference>
<dbReference type="InterPro" id="IPR000504">
    <property type="entry name" value="RRM_dom"/>
</dbReference>
<dbReference type="PRINTS" id="PR00961">
    <property type="entry name" value="HUDSXLRNA"/>
</dbReference>
<evidence type="ECO:0000313" key="8">
    <source>
        <dbReference type="Proteomes" id="UP000594263"/>
    </source>
</evidence>
<dbReference type="CDD" id="cd00201">
    <property type="entry name" value="WW"/>
    <property type="match status" value="1"/>
</dbReference>
<evidence type="ECO:0000259" key="6">
    <source>
        <dbReference type="PROSITE" id="PS50102"/>
    </source>
</evidence>
<feature type="domain" description="RRM" evidence="6">
    <location>
        <begin position="68"/>
        <end position="148"/>
    </location>
</feature>
<dbReference type="SMART" id="SM00456">
    <property type="entry name" value="WW"/>
    <property type="match status" value="1"/>
</dbReference>
<organism evidence="7 8">
    <name type="scientific">Kalanchoe fedtschenkoi</name>
    <name type="common">Lavender scallops</name>
    <name type="synonym">South American air plant</name>
    <dbReference type="NCBI Taxonomy" id="63787"/>
    <lineage>
        <taxon>Eukaryota</taxon>
        <taxon>Viridiplantae</taxon>
        <taxon>Streptophyta</taxon>
        <taxon>Embryophyta</taxon>
        <taxon>Tracheophyta</taxon>
        <taxon>Spermatophyta</taxon>
        <taxon>Magnoliopsida</taxon>
        <taxon>eudicotyledons</taxon>
        <taxon>Gunneridae</taxon>
        <taxon>Pentapetalae</taxon>
        <taxon>Saxifragales</taxon>
        <taxon>Crassulaceae</taxon>
        <taxon>Kalanchoe</taxon>
    </lineage>
</organism>
<evidence type="ECO:0000256" key="2">
    <source>
        <dbReference type="ARBA" id="ARBA00022884"/>
    </source>
</evidence>
<keyword evidence="8" id="KW-1185">Reference proteome</keyword>
<dbReference type="Proteomes" id="UP000594263">
    <property type="component" value="Unplaced"/>
</dbReference>
<keyword evidence="1" id="KW-0677">Repeat</keyword>